<dbReference type="Pfam" id="PF19036">
    <property type="entry name" value="Fuz_longin_1"/>
    <property type="match status" value="1"/>
</dbReference>
<comment type="similarity">
    <text evidence="2 4">Belongs to the MON1/SAND family.</text>
</comment>
<dbReference type="GO" id="GO:0044395">
    <property type="term" value="P:protein targeting to vacuolar membrane"/>
    <property type="evidence" value="ECO:0007669"/>
    <property type="project" value="EnsemblFungi"/>
</dbReference>
<dbReference type="InParanoid" id="I2H5Z4"/>
<dbReference type="GeneID" id="14496905"/>
<evidence type="ECO:0000256" key="1">
    <source>
        <dbReference type="ARBA" id="ARBA00004380"/>
    </source>
</evidence>
<dbReference type="eggNOG" id="KOG0997">
    <property type="taxonomic scope" value="Eukaryota"/>
</dbReference>
<dbReference type="EMBL" id="HE806321">
    <property type="protein sequence ID" value="CCH61796.1"/>
    <property type="molecule type" value="Genomic_DNA"/>
</dbReference>
<comment type="subcellular location">
    <subcellularLocation>
        <location evidence="4">Endosome</location>
        <location evidence="4">Multivesicular body membrane</location>
        <topology evidence="4">Peripheral membrane protein</topology>
    </subcellularLocation>
    <subcellularLocation>
        <location evidence="1 4">Prevacuolar compartment membrane</location>
        <topology evidence="1 4">Peripheral membrane protein</topology>
    </subcellularLocation>
    <subcellularLocation>
        <location evidence="4">Vacuole membrane</location>
        <topology evidence="4">Peripheral membrane protein</topology>
    </subcellularLocation>
</comment>
<accession>I2H5Z4</accession>
<evidence type="ECO:0000256" key="4">
    <source>
        <dbReference type="RuleBase" id="RU367048"/>
    </source>
</evidence>
<keyword evidence="4" id="KW-0813">Transport</keyword>
<dbReference type="RefSeq" id="XP_004181315.1">
    <property type="nucleotide sequence ID" value="XM_004181267.1"/>
</dbReference>
<dbReference type="FunCoup" id="I2H5Z4">
    <property type="interactions" value="572"/>
</dbReference>
<dbReference type="GO" id="GO:0032585">
    <property type="term" value="C:multivesicular body membrane"/>
    <property type="evidence" value="ECO:0007669"/>
    <property type="project" value="UniProtKB-SubCell"/>
</dbReference>
<comment type="function">
    <text evidence="4">Required for multiple vacuole delivery pathways including the cytoplasm to vacuole transport (Cvt), autophagy, pexophagy and endocytosis.</text>
</comment>
<keyword evidence="4" id="KW-0926">Vacuole</keyword>
<dbReference type="Pfam" id="PF19038">
    <property type="entry name" value="Fuz_longin_3"/>
    <property type="match status" value="1"/>
</dbReference>
<dbReference type="GO" id="GO:0005829">
    <property type="term" value="C:cytosol"/>
    <property type="evidence" value="ECO:0007669"/>
    <property type="project" value="EnsemblFungi"/>
</dbReference>
<dbReference type="GO" id="GO:0016236">
    <property type="term" value="P:macroautophagy"/>
    <property type="evidence" value="ECO:0007669"/>
    <property type="project" value="EnsemblFungi"/>
</dbReference>
<dbReference type="PRINTS" id="PR01546">
    <property type="entry name" value="YEAST73DUF"/>
</dbReference>
<evidence type="ECO:0000259" key="8">
    <source>
        <dbReference type="Pfam" id="PF19038"/>
    </source>
</evidence>
<evidence type="ECO:0000313" key="9">
    <source>
        <dbReference type="EMBL" id="CCH61796.1"/>
    </source>
</evidence>
<dbReference type="AlphaFoldDB" id="I2H5Z4"/>
<evidence type="ECO:0000256" key="5">
    <source>
        <dbReference type="SAM" id="MobiDB-lite"/>
    </source>
</evidence>
<feature type="domain" description="FUZ/MON1/HPS1 third Longin" evidence="8">
    <location>
        <begin position="537"/>
        <end position="695"/>
    </location>
</feature>
<feature type="domain" description="FUZ/MON1/HPS1 first Longin" evidence="6">
    <location>
        <begin position="221"/>
        <end position="336"/>
    </location>
</feature>
<dbReference type="GO" id="GO:0000329">
    <property type="term" value="C:fungal-type vacuole membrane"/>
    <property type="evidence" value="ECO:0007669"/>
    <property type="project" value="EnsemblFungi"/>
</dbReference>
<dbReference type="OrthoDB" id="272411at2759"/>
<proteinExistence type="inferred from homology"/>
<keyword evidence="4" id="KW-0967">Endosome</keyword>
<dbReference type="GO" id="GO:0032511">
    <property type="term" value="P:late endosome to vacuole transport via multivesicular body sorting pathway"/>
    <property type="evidence" value="ECO:0007669"/>
    <property type="project" value="EnsemblFungi"/>
</dbReference>
<dbReference type="PANTHER" id="PTHR13027:SF7">
    <property type="entry name" value="VACUOLAR FUSION PROTEIN MON1 HOMOLOG"/>
    <property type="match status" value="1"/>
</dbReference>
<evidence type="ECO:0000256" key="2">
    <source>
        <dbReference type="ARBA" id="ARBA00008968"/>
    </source>
</evidence>
<gene>
    <name evidence="9" type="primary">TBLA0F02570</name>
    <name evidence="9" type="ORF">TBLA_0F02570</name>
</gene>
<keyword evidence="4" id="KW-0072">Autophagy</keyword>
<dbReference type="HOGENOM" id="CLU_014574_0_0_1"/>
<dbReference type="InterPro" id="IPR043971">
    <property type="entry name" value="FUZ/MON1/HPS1_longin_2"/>
</dbReference>
<protein>
    <recommendedName>
        <fullName evidence="3 4">Vacuolar fusion protein MON1</fullName>
    </recommendedName>
</protein>
<keyword evidence="4" id="KW-0653">Protein transport</keyword>
<dbReference type="OMA" id="YTHIRNN"/>
<keyword evidence="4" id="KW-0472">Membrane</keyword>
<feature type="domain" description="FUZ/MON1/HPS1 second Longin" evidence="7">
    <location>
        <begin position="395"/>
        <end position="508"/>
    </location>
</feature>
<dbReference type="InterPro" id="IPR043970">
    <property type="entry name" value="FUZ/MON1/HPS1_longin_3"/>
</dbReference>
<dbReference type="KEGG" id="tbl:TBLA_0F02570"/>
<sequence length="708" mass="82064">MEINEDYLDTPKQSNRKNLKSKSSDIQQTGSLKPTLILPDTLTQLNKPTTSVDLKPSISVNPSSTKNTTFQNNNNYAFNSDTSDRITIRSFNPSLYSIANSNVANTSFNDLEFALFNGNKPSNNANLNNNNDYLDNESINTILIERLNQSMTTSNNISNNYHNRVGFNSQVYLNSNQNSNTSSRIWKSPYVSNEIPNIFNNSSNISNTSISNESDLKNFEKNFFILSMTGKPIYWLYGNSKQITSYMAITNMIVSYFNINKNSNIKMIELPNKNIKFVFLNKSPIILMSVSKINEKKFEIINQLDFLYSYLLSIITERQLKKLFQKRSNFDLRNFLNYDEIDSLNKICKLVYSNFYPELIFGSIQTLRLKSHVRTKIHRLMIKYLIKKSDLPRGTLLYGILLGPQNKLISILRPHGHTLHTMDLQILFTLIENKFNKNSSVSSNTNNKDGEYWVPICFPKFNSNGYLYCYIKIQQDLIEKDVSNTLILISGQKDIFNEFQKLSNNFFQKLIEEKIFKIINNFKSYNISISEIPAPLIHHFIYKSRKHVQIIMPELYTNKERNNINMVSANSNTTANGADIELPNTERTHQQFIANDEMKYKIKLKNYYKELYNSIIDEDGNLLSTNLSNFIRWEAELPIYDENLEQSDYLEEIPNMLGLVWVTNTFELYLICNNGVMDKNTVFKSAKKIARWCKDYENELFVSEGAVF</sequence>
<organism evidence="9 10">
    <name type="scientific">Henningerozyma blattae (strain ATCC 34711 / CBS 6284 / DSM 70876 / NBRC 10599 / NRRL Y-10934 / UCD 77-7)</name>
    <name type="common">Yeast</name>
    <name type="synonym">Tetrapisispora blattae</name>
    <dbReference type="NCBI Taxonomy" id="1071380"/>
    <lineage>
        <taxon>Eukaryota</taxon>
        <taxon>Fungi</taxon>
        <taxon>Dikarya</taxon>
        <taxon>Ascomycota</taxon>
        <taxon>Saccharomycotina</taxon>
        <taxon>Saccharomycetes</taxon>
        <taxon>Saccharomycetales</taxon>
        <taxon>Saccharomycetaceae</taxon>
        <taxon>Henningerozyma</taxon>
    </lineage>
</organism>
<dbReference type="GO" id="GO:0005085">
    <property type="term" value="F:guanyl-nucleotide exchange factor activity"/>
    <property type="evidence" value="ECO:0007669"/>
    <property type="project" value="EnsemblFungi"/>
</dbReference>
<dbReference type="InterPro" id="IPR043972">
    <property type="entry name" value="FUZ/MON1/HPS1_longin_1"/>
</dbReference>
<dbReference type="STRING" id="1071380.I2H5Z4"/>
<dbReference type="GO" id="GO:0032266">
    <property type="term" value="F:phosphatidylinositol-3-phosphate binding"/>
    <property type="evidence" value="ECO:0007669"/>
    <property type="project" value="EnsemblFungi"/>
</dbReference>
<evidence type="ECO:0000313" key="10">
    <source>
        <dbReference type="Proteomes" id="UP000002866"/>
    </source>
</evidence>
<evidence type="ECO:0000259" key="7">
    <source>
        <dbReference type="Pfam" id="PF19037"/>
    </source>
</evidence>
<dbReference type="GO" id="GO:0048278">
    <property type="term" value="P:vesicle docking"/>
    <property type="evidence" value="ECO:0007669"/>
    <property type="project" value="EnsemblFungi"/>
</dbReference>
<dbReference type="PANTHER" id="PTHR13027">
    <property type="entry name" value="SAND PROTEIN-RELATED"/>
    <property type="match status" value="1"/>
</dbReference>
<feature type="region of interest" description="Disordered" evidence="5">
    <location>
        <begin position="1"/>
        <end position="31"/>
    </location>
</feature>
<dbReference type="GO" id="GO:0032258">
    <property type="term" value="P:cytoplasm to vacuole targeting by the Cvt pathway"/>
    <property type="evidence" value="ECO:0007669"/>
    <property type="project" value="EnsemblFungi"/>
</dbReference>
<dbReference type="Pfam" id="PF19037">
    <property type="entry name" value="Fuz_longin_2"/>
    <property type="match status" value="1"/>
</dbReference>
<evidence type="ECO:0000259" key="6">
    <source>
        <dbReference type="Pfam" id="PF19036"/>
    </source>
</evidence>
<dbReference type="InterPro" id="IPR004353">
    <property type="entry name" value="Mon1"/>
</dbReference>
<evidence type="ECO:0000256" key="3">
    <source>
        <dbReference type="ARBA" id="ARBA00018132"/>
    </source>
</evidence>
<dbReference type="GO" id="GO:0001786">
    <property type="term" value="F:phosphatidylserine binding"/>
    <property type="evidence" value="ECO:0007669"/>
    <property type="project" value="EnsemblFungi"/>
</dbReference>
<dbReference type="GO" id="GO:0035658">
    <property type="term" value="C:Mon1-Ccz1 complex"/>
    <property type="evidence" value="ECO:0007669"/>
    <property type="project" value="EnsemblFungi"/>
</dbReference>
<dbReference type="Proteomes" id="UP000002866">
    <property type="component" value="Chromosome 6"/>
</dbReference>
<dbReference type="GO" id="GO:0010314">
    <property type="term" value="F:phosphatidylinositol-5-phosphate binding"/>
    <property type="evidence" value="ECO:0007669"/>
    <property type="project" value="EnsemblFungi"/>
</dbReference>
<name>I2H5Z4_HENB6</name>
<reference evidence="9 10" key="1">
    <citation type="journal article" date="2011" name="Proc. Natl. Acad. Sci. U.S.A.">
        <title>Evolutionary erosion of yeast sex chromosomes by mating-type switching accidents.</title>
        <authorList>
            <person name="Gordon J.L."/>
            <person name="Armisen D."/>
            <person name="Proux-Wera E."/>
            <person name="Oheigeartaigh S.S."/>
            <person name="Byrne K.P."/>
            <person name="Wolfe K.H."/>
        </authorList>
    </citation>
    <scope>NUCLEOTIDE SEQUENCE [LARGE SCALE GENOMIC DNA]</scope>
    <source>
        <strain evidence="10">ATCC 34711 / CBS 6284 / DSM 70876 / NBRC 10599 / NRRL Y-10934 / UCD 77-7</strain>
    </source>
</reference>
<dbReference type="GO" id="GO:1990624">
    <property type="term" value="F:guanyl nucleotide exchange factor inhibitor activity"/>
    <property type="evidence" value="ECO:0007669"/>
    <property type="project" value="EnsemblFungi"/>
</dbReference>
<keyword evidence="10" id="KW-1185">Reference proteome</keyword>